<dbReference type="Pfam" id="PF06258">
    <property type="entry name" value="Mito_fiss_Elm1"/>
    <property type="match status" value="1"/>
</dbReference>
<gene>
    <name evidence="1" type="ORF">WJT86_09405</name>
</gene>
<sequence length="314" mass="34239">MLIWVLTDGKAGDEVQCLGVAEELGGQIELRHVAARAPWSWLAPWGPVSPSDRPGHPESPIRAPFPDCAIASGRQAVPFLRLLKKLSPKTYTVFLKDPKTGADTADLIWVPEHDSLRGENVMTSITPPHRLTAAKLQAARRSGDPRLDKIKSPRVAVLVGGKSQHHHFTATDISLFIEKLQQLITSGAHLMITASRRTPSSLISALEQLVKSKSGHFLWDGTGDNPYLPMLATADYIVATTDSFNMIGEATATGKPILAFEPSGGHPKLSRFIAHLVDYGAVHPLTGHLEGRPYNPLDVTQLIACRIKERMADR</sequence>
<dbReference type="PANTHER" id="PTHR33986">
    <property type="entry name" value="OS02G0535700 PROTEIN"/>
    <property type="match status" value="1"/>
</dbReference>
<evidence type="ECO:0000313" key="2">
    <source>
        <dbReference type="Proteomes" id="UP001418637"/>
    </source>
</evidence>
<organism evidence="1 2">
    <name type="scientific">Hohaiivirga grylli</name>
    <dbReference type="NCBI Taxonomy" id="3133970"/>
    <lineage>
        <taxon>Bacteria</taxon>
        <taxon>Pseudomonadati</taxon>
        <taxon>Pseudomonadota</taxon>
        <taxon>Alphaproteobacteria</taxon>
        <taxon>Hyphomicrobiales</taxon>
        <taxon>Methylobacteriaceae</taxon>
        <taxon>Hohaiivirga</taxon>
    </lineage>
</organism>
<proteinExistence type="predicted"/>
<evidence type="ECO:0000313" key="1">
    <source>
        <dbReference type="EMBL" id="MEN3931273.1"/>
    </source>
</evidence>
<dbReference type="PANTHER" id="PTHR33986:SF15">
    <property type="entry name" value="MITOCHONDRIAL FISSION PROTEIN ELM1"/>
    <property type="match status" value="1"/>
</dbReference>
<accession>A0ABV0BJV3</accession>
<comment type="caution">
    <text evidence="1">The sequence shown here is derived from an EMBL/GenBank/DDBJ whole genome shotgun (WGS) entry which is preliminary data.</text>
</comment>
<dbReference type="Proteomes" id="UP001418637">
    <property type="component" value="Unassembled WGS sequence"/>
</dbReference>
<protein>
    <submittedName>
        <fullName evidence="1">Mitochondrial fission ELM1 family protein</fullName>
    </submittedName>
</protein>
<dbReference type="SUPFAM" id="SSF53756">
    <property type="entry name" value="UDP-Glycosyltransferase/glycogen phosphorylase"/>
    <property type="match status" value="1"/>
</dbReference>
<dbReference type="InterPro" id="IPR009367">
    <property type="entry name" value="Elm1-like"/>
</dbReference>
<dbReference type="EMBL" id="JBBYXI010000003">
    <property type="protein sequence ID" value="MEN3931273.1"/>
    <property type="molecule type" value="Genomic_DNA"/>
</dbReference>
<dbReference type="RefSeq" id="WP_346337308.1">
    <property type="nucleotide sequence ID" value="NZ_JBBYXI010000003.1"/>
</dbReference>
<reference evidence="1 2" key="1">
    <citation type="submission" date="2024-04" db="EMBL/GenBank/DDBJ databases">
        <title>A novel species isolated from cricket.</title>
        <authorList>
            <person name="Wang H.-C."/>
        </authorList>
    </citation>
    <scope>NUCLEOTIDE SEQUENCE [LARGE SCALE GENOMIC DNA]</scope>
    <source>
        <strain evidence="1 2">WL0021</strain>
    </source>
</reference>
<keyword evidence="2" id="KW-1185">Reference proteome</keyword>
<name>A0ABV0BJV3_9HYPH</name>